<dbReference type="VEuPathDB" id="AmoebaDB:NAEGRDRAFT_69281"/>
<dbReference type="GO" id="GO:0016887">
    <property type="term" value="F:ATP hydrolysis activity"/>
    <property type="evidence" value="ECO:0007669"/>
    <property type="project" value="InterPro"/>
</dbReference>
<dbReference type="PANTHER" id="PTHR23077">
    <property type="entry name" value="AAA-FAMILY ATPASE"/>
    <property type="match status" value="1"/>
</dbReference>
<dbReference type="AlphaFoldDB" id="D2VK61"/>
<protein>
    <submittedName>
        <fullName evidence="2">Predicted protein</fullName>
    </submittedName>
</protein>
<sequence>MQQESYSLRYYPSQLTKRKRELVGKHKVSDIFTVIISPAVARILNIFSKSSSESPAQNVHHHKQLFIKIKEINHDDEKEELVFKLYIDPSLGLLKSNFKSESVDKELYMNEIAMRKFKFTEGTKLEIVKIGLKSEIDKIQRIILTPHFEGGSEKIVNLNKNCSGLAGINPIRSFLISGAGGNGKSSLIFNIAKDLNVNIKKLSPSSLYEKIYQEEEGVFNLETQMKEAESLYPCLFVIDEIDILFPDDEESKDLLLINQLVSVFHNLEMSRYPICLIGITSHADRLDSFVKQKFEEHITIDVPSNDERFEIFKSLLLNTKPITIQMSEADSKTYGDVDGCLKDISYNHFHGMVQADIAMVCAKCVHRANINRLKSGGDKLSIQRVEIMEELKEIEPYSIRQASQTLTIPQIPKVNWEDIGGLYEVKKKLNEMIVWPLKHFESYIRMGIKPPTGLLLYGPPGNGKTLIAKAVATASSSNFISINIPDLIKAEVGESEKTLAEVFRRAKLASPCVIFFDEIQAIFGDRMDSSSGEQRLISQLILELDSLESAEFSNDNSSQSKGCVIVIAATNVPHKLDPTVLRTGRIEHTLYVGPPDREARKSIFEMSIKGMRVDSDVIERIGNFVENTEKFYSGADISNICQRAGLNALSRTILSNNDEKGSIRVEDFEKALQMISPSLKPSQLKYYEEWKVEER</sequence>
<dbReference type="RefSeq" id="XP_002675635.1">
    <property type="nucleotide sequence ID" value="XM_002675589.1"/>
</dbReference>
<dbReference type="eggNOG" id="KOG0730">
    <property type="taxonomic scope" value="Eukaryota"/>
</dbReference>
<dbReference type="OrthoDB" id="10254455at2759"/>
<dbReference type="InterPro" id="IPR003593">
    <property type="entry name" value="AAA+_ATPase"/>
</dbReference>
<dbReference type="GO" id="GO:0005524">
    <property type="term" value="F:ATP binding"/>
    <property type="evidence" value="ECO:0007669"/>
    <property type="project" value="InterPro"/>
</dbReference>
<evidence type="ECO:0000259" key="1">
    <source>
        <dbReference type="SMART" id="SM00382"/>
    </source>
</evidence>
<dbReference type="InterPro" id="IPR027417">
    <property type="entry name" value="P-loop_NTPase"/>
</dbReference>
<dbReference type="FunFam" id="3.40.50.300:FF:002738">
    <property type="entry name" value="Putative ATPase"/>
    <property type="match status" value="1"/>
</dbReference>
<dbReference type="Gene3D" id="1.10.8.60">
    <property type="match status" value="1"/>
</dbReference>
<dbReference type="KEGG" id="ngr:NAEGRDRAFT_69281"/>
<evidence type="ECO:0000313" key="3">
    <source>
        <dbReference type="Proteomes" id="UP000006671"/>
    </source>
</evidence>
<dbReference type="PANTHER" id="PTHR23077:SF117">
    <property type="entry name" value="AAA+ ATPASE DOMAIN-CONTAINING PROTEIN"/>
    <property type="match status" value="1"/>
</dbReference>
<dbReference type="InParanoid" id="D2VK61"/>
<gene>
    <name evidence="2" type="ORF">NAEGRDRAFT_69281</name>
</gene>
<accession>D2VK61</accession>
<dbReference type="InterPro" id="IPR003959">
    <property type="entry name" value="ATPase_AAA_core"/>
</dbReference>
<dbReference type="STRING" id="5762.D2VK61"/>
<dbReference type="OMA" id="SHVGESE"/>
<dbReference type="EMBL" id="GG738877">
    <property type="protein sequence ID" value="EFC42891.1"/>
    <property type="molecule type" value="Genomic_DNA"/>
</dbReference>
<dbReference type="SUPFAM" id="SSF52540">
    <property type="entry name" value="P-loop containing nucleoside triphosphate hydrolases"/>
    <property type="match status" value="2"/>
</dbReference>
<reference evidence="2 3" key="1">
    <citation type="journal article" date="2010" name="Cell">
        <title>The genome of Naegleria gruberi illuminates early eukaryotic versatility.</title>
        <authorList>
            <person name="Fritz-Laylin L.K."/>
            <person name="Prochnik S.E."/>
            <person name="Ginger M.L."/>
            <person name="Dacks J.B."/>
            <person name="Carpenter M.L."/>
            <person name="Field M.C."/>
            <person name="Kuo A."/>
            <person name="Paredez A."/>
            <person name="Chapman J."/>
            <person name="Pham J."/>
            <person name="Shu S."/>
            <person name="Neupane R."/>
            <person name="Cipriano M."/>
            <person name="Mancuso J."/>
            <person name="Tu H."/>
            <person name="Salamov A."/>
            <person name="Lindquist E."/>
            <person name="Shapiro H."/>
            <person name="Lucas S."/>
            <person name="Grigoriev I.V."/>
            <person name="Cande W.Z."/>
            <person name="Fulton C."/>
            <person name="Rokhsar D.S."/>
            <person name="Dawson S.C."/>
        </authorList>
    </citation>
    <scope>NUCLEOTIDE SEQUENCE [LARGE SCALE GENOMIC DNA]</scope>
    <source>
        <strain evidence="2 3">NEG-M</strain>
    </source>
</reference>
<proteinExistence type="predicted"/>
<dbReference type="GeneID" id="8852895"/>
<dbReference type="Gene3D" id="3.40.50.300">
    <property type="entry name" value="P-loop containing nucleotide triphosphate hydrolases"/>
    <property type="match status" value="2"/>
</dbReference>
<dbReference type="Pfam" id="PF00004">
    <property type="entry name" value="AAA"/>
    <property type="match status" value="2"/>
</dbReference>
<name>D2VK61_NAEGR</name>
<dbReference type="InterPro" id="IPR050168">
    <property type="entry name" value="AAA_ATPase_domain"/>
</dbReference>
<feature type="domain" description="AAA+ ATPase" evidence="1">
    <location>
        <begin position="170"/>
        <end position="304"/>
    </location>
</feature>
<dbReference type="Proteomes" id="UP000006671">
    <property type="component" value="Unassembled WGS sequence"/>
</dbReference>
<evidence type="ECO:0000313" key="2">
    <source>
        <dbReference type="EMBL" id="EFC42891.1"/>
    </source>
</evidence>
<organism evidence="3">
    <name type="scientific">Naegleria gruberi</name>
    <name type="common">Amoeba</name>
    <dbReference type="NCBI Taxonomy" id="5762"/>
    <lineage>
        <taxon>Eukaryota</taxon>
        <taxon>Discoba</taxon>
        <taxon>Heterolobosea</taxon>
        <taxon>Tetramitia</taxon>
        <taxon>Eutetramitia</taxon>
        <taxon>Vahlkampfiidae</taxon>
        <taxon>Naegleria</taxon>
    </lineage>
</organism>
<dbReference type="SMART" id="SM00382">
    <property type="entry name" value="AAA"/>
    <property type="match status" value="2"/>
</dbReference>
<keyword evidence="3" id="KW-1185">Reference proteome</keyword>
<feature type="domain" description="AAA+ ATPase" evidence="1">
    <location>
        <begin position="450"/>
        <end position="596"/>
    </location>
</feature>